<dbReference type="AlphaFoldDB" id="A0A2V3VXE4"/>
<evidence type="ECO:0000256" key="6">
    <source>
        <dbReference type="ARBA" id="ARBA00023136"/>
    </source>
</evidence>
<proteinExistence type="inferred from homology"/>
<organism evidence="9 10">
    <name type="scientific">Pseudogracilibacillus auburnensis</name>
    <dbReference type="NCBI Taxonomy" id="1494959"/>
    <lineage>
        <taxon>Bacteria</taxon>
        <taxon>Bacillati</taxon>
        <taxon>Bacillota</taxon>
        <taxon>Bacilli</taxon>
        <taxon>Bacillales</taxon>
        <taxon>Bacillaceae</taxon>
        <taxon>Pseudogracilibacillus</taxon>
    </lineage>
</organism>
<dbReference type="InterPro" id="IPR004869">
    <property type="entry name" value="MMPL_dom"/>
</dbReference>
<name>A0A2V3VXE4_9BACI</name>
<evidence type="ECO:0000256" key="1">
    <source>
        <dbReference type="ARBA" id="ARBA00004651"/>
    </source>
</evidence>
<dbReference type="Proteomes" id="UP000247978">
    <property type="component" value="Unassembled WGS sequence"/>
</dbReference>
<gene>
    <name evidence="9" type="ORF">DFR56_108121</name>
</gene>
<feature type="transmembrane region" description="Helical" evidence="7">
    <location>
        <begin position="20"/>
        <end position="39"/>
    </location>
</feature>
<evidence type="ECO:0000256" key="5">
    <source>
        <dbReference type="ARBA" id="ARBA00022989"/>
    </source>
</evidence>
<feature type="transmembrane region" description="Helical" evidence="7">
    <location>
        <begin position="663"/>
        <end position="686"/>
    </location>
</feature>
<dbReference type="PROSITE" id="PS50156">
    <property type="entry name" value="SSD"/>
    <property type="match status" value="1"/>
</dbReference>
<protein>
    <submittedName>
        <fullName evidence="9">RND superfamily putative drug exporter</fullName>
    </submittedName>
</protein>
<evidence type="ECO:0000313" key="10">
    <source>
        <dbReference type="Proteomes" id="UP000247978"/>
    </source>
</evidence>
<comment type="similarity">
    <text evidence="2">Belongs to the resistance-nodulation-cell division (RND) (TC 2.A.6) family. MmpL subfamily.</text>
</comment>
<dbReference type="EMBL" id="QJJQ01000008">
    <property type="protein sequence ID" value="PXW86306.1"/>
    <property type="molecule type" value="Genomic_DNA"/>
</dbReference>
<dbReference type="Pfam" id="PF03176">
    <property type="entry name" value="MMPL"/>
    <property type="match status" value="2"/>
</dbReference>
<feature type="domain" description="SSD" evidence="8">
    <location>
        <begin position="594"/>
        <end position="720"/>
    </location>
</feature>
<keyword evidence="3" id="KW-1003">Cell membrane</keyword>
<evidence type="ECO:0000256" key="2">
    <source>
        <dbReference type="ARBA" id="ARBA00010157"/>
    </source>
</evidence>
<feature type="transmembrane region" description="Helical" evidence="7">
    <location>
        <begin position="192"/>
        <end position="210"/>
    </location>
</feature>
<reference evidence="9 10" key="1">
    <citation type="submission" date="2018-05" db="EMBL/GenBank/DDBJ databases">
        <title>Genomic Encyclopedia of Type Strains, Phase IV (KMG-IV): sequencing the most valuable type-strain genomes for metagenomic binning, comparative biology and taxonomic classification.</title>
        <authorList>
            <person name="Goeker M."/>
        </authorList>
    </citation>
    <scope>NUCLEOTIDE SEQUENCE [LARGE SCALE GENOMIC DNA]</scope>
    <source>
        <strain evidence="9 10">DSM 28556</strain>
    </source>
</reference>
<feature type="transmembrane region" description="Helical" evidence="7">
    <location>
        <begin position="587"/>
        <end position="611"/>
    </location>
</feature>
<feature type="transmembrane region" description="Helical" evidence="7">
    <location>
        <begin position="623"/>
        <end position="642"/>
    </location>
</feature>
<dbReference type="InterPro" id="IPR050545">
    <property type="entry name" value="Mycobact_MmpL"/>
</dbReference>
<evidence type="ECO:0000256" key="4">
    <source>
        <dbReference type="ARBA" id="ARBA00022692"/>
    </source>
</evidence>
<evidence type="ECO:0000313" key="9">
    <source>
        <dbReference type="EMBL" id="PXW86306.1"/>
    </source>
</evidence>
<feature type="transmembrane region" description="Helical" evidence="7">
    <location>
        <begin position="290"/>
        <end position="315"/>
    </location>
</feature>
<sequence>MLKIVRKLVQYTSSSKGAKITLAVWMIAIIALSMLAPSAKEYEVNSTEGSVKEDTPSEVAEKLLHEQFPSDDGLTALIVFHKETGLTKNDIKEIESFSKWLQSNDKPVEISNALPFHDFPNEIQAQMFSEDKSTLLFNLSLQDNVEPGESHEVLKLLEKKWSTIGSNDIQFEITGPAGIAADTISLFKNADIVLMLATVGLIFVLLIFIYRSPLLAITPLIIAGIVYGVVDRVLGILGKYDVFSIEGQATSIMLVLLFAVVTDYSLFIFSRYREELQKYESKYGAMNEAIYHVSEPIFFSGGTVVLAMISLFVTVFKPYNYFAPVFTVAVIFILLAGLTLIPALFALLGRKAFWPLIPKVNTKNKQKGKLWNWISKVVVKRPTLVSYILIVVLLVGAINVLPINFSFNLLKSFPEDISSRVGFELLEENYPAGELAPVTVLIKSNGEMEQNDEFLTNMQGIQKDIAKHSGVSSVKSIITEEMINGEEELPHNFVAESNEAIKFQFVLSMNPYDHKAIDTLHDIRNEADKLLVNNGFEKNKMEMHFAGQTASQLDVKQMNKQDMIVLFTLVVVLLTIVLGFQTRSILLPTLMMGTILLSYVATLGFSWIIFHNILGYEAISYRIPLYTFIFMVALGIDYNIMLVSRIKEFAKEYDWKEAVQKGVALTGGVISSAGLILAATFSVLITQPLQELFLFGSIMALGILLDTFIIRGFFLPAILLLTHRDK</sequence>
<feature type="transmembrane region" description="Helical" evidence="7">
    <location>
        <begin position="692"/>
        <end position="721"/>
    </location>
</feature>
<keyword evidence="6 7" id="KW-0472">Membrane</keyword>
<accession>A0A2V3VXE4</accession>
<feature type="transmembrane region" description="Helical" evidence="7">
    <location>
        <begin position="321"/>
        <end position="349"/>
    </location>
</feature>
<comment type="caution">
    <text evidence="9">The sequence shown here is derived from an EMBL/GenBank/DDBJ whole genome shotgun (WGS) entry which is preliminary data.</text>
</comment>
<feature type="transmembrane region" description="Helical" evidence="7">
    <location>
        <begin position="384"/>
        <end position="405"/>
    </location>
</feature>
<feature type="transmembrane region" description="Helical" evidence="7">
    <location>
        <begin position="563"/>
        <end position="580"/>
    </location>
</feature>
<dbReference type="Gene3D" id="1.20.1640.10">
    <property type="entry name" value="Multidrug efflux transporter AcrB transmembrane domain"/>
    <property type="match status" value="2"/>
</dbReference>
<keyword evidence="5 7" id="KW-1133">Transmembrane helix</keyword>
<comment type="subcellular location">
    <subcellularLocation>
        <location evidence="1">Cell membrane</location>
        <topology evidence="1">Multi-pass membrane protein</topology>
    </subcellularLocation>
</comment>
<evidence type="ECO:0000256" key="3">
    <source>
        <dbReference type="ARBA" id="ARBA00022475"/>
    </source>
</evidence>
<keyword evidence="10" id="KW-1185">Reference proteome</keyword>
<dbReference type="OrthoDB" id="2365435at2"/>
<dbReference type="PANTHER" id="PTHR33406:SF6">
    <property type="entry name" value="MEMBRANE PROTEIN YDGH-RELATED"/>
    <property type="match status" value="1"/>
</dbReference>
<dbReference type="RefSeq" id="WP_110395719.1">
    <property type="nucleotide sequence ID" value="NZ_JADIJL010000004.1"/>
</dbReference>
<keyword evidence="4 7" id="KW-0812">Transmembrane</keyword>
<evidence type="ECO:0000259" key="8">
    <source>
        <dbReference type="PROSITE" id="PS50156"/>
    </source>
</evidence>
<dbReference type="SUPFAM" id="SSF82866">
    <property type="entry name" value="Multidrug efflux transporter AcrB transmembrane domain"/>
    <property type="match status" value="2"/>
</dbReference>
<feature type="transmembrane region" description="Helical" evidence="7">
    <location>
        <begin position="217"/>
        <end position="237"/>
    </location>
</feature>
<feature type="transmembrane region" description="Helical" evidence="7">
    <location>
        <begin position="249"/>
        <end position="269"/>
    </location>
</feature>
<evidence type="ECO:0000256" key="7">
    <source>
        <dbReference type="SAM" id="Phobius"/>
    </source>
</evidence>
<dbReference type="GO" id="GO:0005886">
    <property type="term" value="C:plasma membrane"/>
    <property type="evidence" value="ECO:0007669"/>
    <property type="project" value="UniProtKB-SubCell"/>
</dbReference>
<dbReference type="InterPro" id="IPR000731">
    <property type="entry name" value="SSD"/>
</dbReference>
<dbReference type="PANTHER" id="PTHR33406">
    <property type="entry name" value="MEMBRANE PROTEIN MJ1562-RELATED"/>
    <property type="match status" value="1"/>
</dbReference>